<dbReference type="SUPFAM" id="SSF56112">
    <property type="entry name" value="Protein kinase-like (PK-like)"/>
    <property type="match status" value="1"/>
</dbReference>
<evidence type="ECO:0000259" key="3">
    <source>
        <dbReference type="PROSITE" id="PS50011"/>
    </source>
</evidence>
<accession>A0A517S950</accession>
<keyword evidence="4" id="KW-0808">Transferase</keyword>
<feature type="domain" description="Protein kinase" evidence="3">
    <location>
        <begin position="131"/>
        <end position="467"/>
    </location>
</feature>
<keyword evidence="2" id="KW-0472">Membrane</keyword>
<dbReference type="CDD" id="cd05121">
    <property type="entry name" value="ABC1_ADCK3-like"/>
    <property type="match status" value="1"/>
</dbReference>
<dbReference type="KEGG" id="ccos:Pan44_06620"/>
<evidence type="ECO:0000256" key="1">
    <source>
        <dbReference type="ARBA" id="ARBA00009670"/>
    </source>
</evidence>
<dbReference type="OrthoDB" id="9795390at2"/>
<keyword evidence="5" id="KW-1185">Reference proteome</keyword>
<comment type="similarity">
    <text evidence="1">Belongs to the protein kinase superfamily. ADCK protein kinase family.</text>
</comment>
<organism evidence="4 5">
    <name type="scientific">Caulifigura coniformis</name>
    <dbReference type="NCBI Taxonomy" id="2527983"/>
    <lineage>
        <taxon>Bacteria</taxon>
        <taxon>Pseudomonadati</taxon>
        <taxon>Planctomycetota</taxon>
        <taxon>Planctomycetia</taxon>
        <taxon>Planctomycetales</taxon>
        <taxon>Planctomycetaceae</taxon>
        <taxon>Caulifigura</taxon>
    </lineage>
</organism>
<dbReference type="GO" id="GO:0005524">
    <property type="term" value="F:ATP binding"/>
    <property type="evidence" value="ECO:0007669"/>
    <property type="project" value="InterPro"/>
</dbReference>
<reference evidence="4 5" key="1">
    <citation type="submission" date="2019-02" db="EMBL/GenBank/DDBJ databases">
        <title>Deep-cultivation of Planctomycetes and their phenomic and genomic characterization uncovers novel biology.</title>
        <authorList>
            <person name="Wiegand S."/>
            <person name="Jogler M."/>
            <person name="Boedeker C."/>
            <person name="Pinto D."/>
            <person name="Vollmers J."/>
            <person name="Rivas-Marin E."/>
            <person name="Kohn T."/>
            <person name="Peeters S.H."/>
            <person name="Heuer A."/>
            <person name="Rast P."/>
            <person name="Oberbeckmann S."/>
            <person name="Bunk B."/>
            <person name="Jeske O."/>
            <person name="Meyerdierks A."/>
            <person name="Storesund J.E."/>
            <person name="Kallscheuer N."/>
            <person name="Luecker S."/>
            <person name="Lage O.M."/>
            <person name="Pohl T."/>
            <person name="Merkel B.J."/>
            <person name="Hornburger P."/>
            <person name="Mueller R.-W."/>
            <person name="Bruemmer F."/>
            <person name="Labrenz M."/>
            <person name="Spormann A.M."/>
            <person name="Op den Camp H."/>
            <person name="Overmann J."/>
            <person name="Amann R."/>
            <person name="Jetten M.S.M."/>
            <person name="Mascher T."/>
            <person name="Medema M.H."/>
            <person name="Devos D.P."/>
            <person name="Kaster A.-K."/>
            <person name="Ovreas L."/>
            <person name="Rohde M."/>
            <person name="Galperin M.Y."/>
            <person name="Jogler C."/>
        </authorList>
    </citation>
    <scope>NUCLEOTIDE SEQUENCE [LARGE SCALE GENOMIC DNA]</scope>
    <source>
        <strain evidence="4 5">Pan44</strain>
    </source>
</reference>
<dbReference type="InterPro" id="IPR011009">
    <property type="entry name" value="Kinase-like_dom_sf"/>
</dbReference>
<feature type="transmembrane region" description="Helical" evidence="2">
    <location>
        <begin position="528"/>
        <end position="550"/>
    </location>
</feature>
<dbReference type="PANTHER" id="PTHR10566:SF113">
    <property type="entry name" value="PROTEIN ACTIVITY OF BC1 COMPLEX KINASE 7, CHLOROPLASTIC"/>
    <property type="match status" value="1"/>
</dbReference>
<dbReference type="Pfam" id="PF03109">
    <property type="entry name" value="ABC1"/>
    <property type="match status" value="1"/>
</dbReference>
<dbReference type="GO" id="GO:0004672">
    <property type="term" value="F:protein kinase activity"/>
    <property type="evidence" value="ECO:0007669"/>
    <property type="project" value="InterPro"/>
</dbReference>
<dbReference type="Proteomes" id="UP000315700">
    <property type="component" value="Chromosome"/>
</dbReference>
<name>A0A517S950_9PLAN</name>
<dbReference type="EMBL" id="CP036271">
    <property type="protein sequence ID" value="QDT52650.1"/>
    <property type="molecule type" value="Genomic_DNA"/>
</dbReference>
<keyword evidence="2" id="KW-1133">Transmembrane helix</keyword>
<dbReference type="InParanoid" id="A0A517S950"/>
<evidence type="ECO:0000256" key="2">
    <source>
        <dbReference type="SAM" id="Phobius"/>
    </source>
</evidence>
<dbReference type="InterPro" id="IPR000719">
    <property type="entry name" value="Prot_kinase_dom"/>
</dbReference>
<protein>
    <recommendedName>
        <fullName evidence="3">Protein kinase domain-containing protein</fullName>
    </recommendedName>
</protein>
<gene>
    <name evidence="4" type="primary">ubiB</name>
    <name evidence="4" type="ORF">Pan44_06620</name>
</gene>
<dbReference type="RefSeq" id="WP_145027184.1">
    <property type="nucleotide sequence ID" value="NZ_CP036271.1"/>
</dbReference>
<evidence type="ECO:0000313" key="4">
    <source>
        <dbReference type="EMBL" id="QDT52650.1"/>
    </source>
</evidence>
<dbReference type="InterPro" id="IPR004147">
    <property type="entry name" value="ABC1_dom"/>
</dbReference>
<dbReference type="InterPro" id="IPR050154">
    <property type="entry name" value="UbiB_kinase"/>
</dbReference>
<dbReference type="PROSITE" id="PS50011">
    <property type="entry name" value="PROTEIN_KINASE_DOM"/>
    <property type="match status" value="1"/>
</dbReference>
<dbReference type="PANTHER" id="PTHR10566">
    <property type="entry name" value="CHAPERONE-ACTIVITY OF BC1 COMPLEX CABC1 -RELATED"/>
    <property type="match status" value="1"/>
</dbReference>
<evidence type="ECO:0000313" key="5">
    <source>
        <dbReference type="Proteomes" id="UP000315700"/>
    </source>
</evidence>
<keyword evidence="2" id="KW-0812">Transmembrane</keyword>
<dbReference type="AlphaFoldDB" id="A0A517S950"/>
<sequence length="555" mass="62944">METHPLRLIRSLNRSRQIATVLLNYGFGDIMERLGLRRYLQWGTRIFLRRKSATPEPHLTTARRIRMAFQDLGPTYIKFAQVLSTRPDVVPAEVIEELSLLQESVPDFPSDEAVRMVEHELGRPVSELFKEFDLTPMAAGSLAQVHRAIHHDGRQLAVKIRRPNVVSLVERDLSLMFDLAALIDRHIPEARTFDPVGLVNQFARTIRRELNFRREAQSQREFRKLFSADATLYVPYVFDDLSSEGVLTMEFIQGCRSDDKASLDKLVLPRSQLAVNVSHIFMKMSFELGVFHGDPHPGNFRVRDDGSICLLDYGMVGYLDAAKRDQLADLLVGVARHDVARVVDVMLTLTQTVEPLDLVLLTADVNDFVKTYYDLPLDELNVGQLLSDFVAILGRHTLRCPPDLMLLIRALVTLEGVGRELYPEFVLANELQPFLEAQIRRRYDPRRMVDKAWTDIRDLASSLHAMPGQLSRALNRVANDRLRIQLDLKGLDRVITEFDRSSNRVVIGVVTSSILLSTAIVIRGGGSLWINIPAFFLSGCLGIWLIYGILRSGRL</sequence>
<proteinExistence type="inferred from homology"/>
<dbReference type="FunCoup" id="A0A517S950">
    <property type="interactions" value="350"/>
</dbReference>